<dbReference type="Proteomes" id="UP000811246">
    <property type="component" value="Chromosome 13"/>
</dbReference>
<dbReference type="AlphaFoldDB" id="A0A922AIG0"/>
<dbReference type="EMBL" id="CM031837">
    <property type="protein sequence ID" value="KAG6681814.1"/>
    <property type="molecule type" value="Genomic_DNA"/>
</dbReference>
<protein>
    <recommendedName>
        <fullName evidence="1">NAC domain-containing protein</fullName>
    </recommendedName>
</protein>
<dbReference type="GO" id="GO:0003677">
    <property type="term" value="F:DNA binding"/>
    <property type="evidence" value="ECO:0007669"/>
    <property type="project" value="InterPro"/>
</dbReference>
<name>A0A922AIG0_CARIL</name>
<feature type="non-terminal residue" evidence="2">
    <location>
        <position position="1"/>
    </location>
</feature>
<accession>A0A922AIG0</accession>
<dbReference type="PANTHER" id="PTHR31719">
    <property type="entry name" value="NAC TRANSCRIPTION FACTOR 56"/>
    <property type="match status" value="1"/>
</dbReference>
<reference evidence="2" key="1">
    <citation type="submission" date="2021-01" db="EMBL/GenBank/DDBJ databases">
        <authorList>
            <person name="Lovell J.T."/>
            <person name="Bentley N."/>
            <person name="Bhattarai G."/>
            <person name="Jenkins J.W."/>
            <person name="Sreedasyam A."/>
            <person name="Alarcon Y."/>
            <person name="Bock C."/>
            <person name="Boston L."/>
            <person name="Carlson J."/>
            <person name="Cervantes K."/>
            <person name="Clermont K."/>
            <person name="Krom N."/>
            <person name="Kubenka K."/>
            <person name="Mamidi S."/>
            <person name="Mattison C."/>
            <person name="Monteros M."/>
            <person name="Pisani C."/>
            <person name="Plott C."/>
            <person name="Rajasekar S."/>
            <person name="Rhein H.S."/>
            <person name="Rohla C."/>
            <person name="Song M."/>
            <person name="Hilaire R.S."/>
            <person name="Shu S."/>
            <person name="Wells L."/>
            <person name="Wang X."/>
            <person name="Webber J."/>
            <person name="Heerema R.J."/>
            <person name="Klein P."/>
            <person name="Conner P."/>
            <person name="Grauke L."/>
            <person name="Grimwood J."/>
            <person name="Schmutz J."/>
            <person name="Randall J.J."/>
        </authorList>
    </citation>
    <scope>NUCLEOTIDE SEQUENCE</scope>
    <source>
        <tissue evidence="2">Leaf</tissue>
    </source>
</reference>
<organism evidence="2 3">
    <name type="scientific">Carya illinoinensis</name>
    <name type="common">Pecan</name>
    <dbReference type="NCBI Taxonomy" id="32201"/>
    <lineage>
        <taxon>Eukaryota</taxon>
        <taxon>Viridiplantae</taxon>
        <taxon>Streptophyta</taxon>
        <taxon>Embryophyta</taxon>
        <taxon>Tracheophyta</taxon>
        <taxon>Spermatophyta</taxon>
        <taxon>Magnoliopsida</taxon>
        <taxon>eudicotyledons</taxon>
        <taxon>Gunneridae</taxon>
        <taxon>Pentapetalae</taxon>
        <taxon>rosids</taxon>
        <taxon>fabids</taxon>
        <taxon>Fagales</taxon>
        <taxon>Juglandaceae</taxon>
        <taxon>Carya</taxon>
    </lineage>
</organism>
<sequence length="280" mass="32410">LQNKVNSRPLPAFVIAEIDLYKFNPWELPCKALLGEYEWYFFTPRDRNDKPILTSCGSRCIGVKKAIAFYTGPPKRVKTDWIMTEYRLPDLSEPSRSKGSMRLDDWVLCWVRHKGNMLKDASEDQDSCSLELQECLPKIEQVQPTPKKYDEEMITDYLNKDSGTISRISSEGNSKSNHFIPVHGNGTNKVNWTTTVSSMDSYINHRKRKSSEENEYEYFRSNEKLKGENEKKNHQPGKTLANYDINCYSQNEYQYGIFNPEPSESIITFQGLNESPFVAK</sequence>
<dbReference type="PROSITE" id="PS51005">
    <property type="entry name" value="NAC"/>
    <property type="match status" value="1"/>
</dbReference>
<proteinExistence type="predicted"/>
<dbReference type="GO" id="GO:0006355">
    <property type="term" value="P:regulation of DNA-templated transcription"/>
    <property type="evidence" value="ECO:0007669"/>
    <property type="project" value="InterPro"/>
</dbReference>
<dbReference type="Pfam" id="PF02365">
    <property type="entry name" value="NAM"/>
    <property type="match status" value="1"/>
</dbReference>
<evidence type="ECO:0000313" key="2">
    <source>
        <dbReference type="EMBL" id="KAG6681814.1"/>
    </source>
</evidence>
<feature type="domain" description="NAC" evidence="1">
    <location>
        <begin position="1"/>
        <end position="114"/>
    </location>
</feature>
<dbReference type="InterPro" id="IPR003441">
    <property type="entry name" value="NAC-dom"/>
</dbReference>
<gene>
    <name evidence="2" type="ORF">I3842_13G108300</name>
</gene>
<comment type="caution">
    <text evidence="2">The sequence shown here is derived from an EMBL/GenBank/DDBJ whole genome shotgun (WGS) entry which is preliminary data.</text>
</comment>
<dbReference type="PANTHER" id="PTHR31719:SF157">
    <property type="entry name" value="NAC TRANSCRIPTION FACTOR-LIKE PROTEIN"/>
    <property type="match status" value="1"/>
</dbReference>
<evidence type="ECO:0000259" key="1">
    <source>
        <dbReference type="PROSITE" id="PS51005"/>
    </source>
</evidence>
<evidence type="ECO:0000313" key="3">
    <source>
        <dbReference type="Proteomes" id="UP000811246"/>
    </source>
</evidence>